<keyword evidence="6" id="KW-1185">Reference proteome</keyword>
<dbReference type="EMBL" id="CP046640">
    <property type="protein sequence ID" value="QTL98107.1"/>
    <property type="molecule type" value="Genomic_DNA"/>
</dbReference>
<keyword evidence="2" id="KW-0813">Transport</keyword>
<dbReference type="KEGG" id="ifn:GM661_09020"/>
<dbReference type="Pfam" id="PF01991">
    <property type="entry name" value="vATP-synt_E"/>
    <property type="match status" value="1"/>
</dbReference>
<protein>
    <recommendedName>
        <fullName evidence="7">V-type proton ATPase subunit E</fullName>
    </recommendedName>
</protein>
<reference evidence="5" key="1">
    <citation type="submission" date="2019-12" db="EMBL/GenBank/DDBJ databases">
        <authorList>
            <person name="zhang j."/>
            <person name="sun C.M."/>
        </authorList>
    </citation>
    <scope>NUCLEOTIDE SEQUENCE</scope>
    <source>
        <strain evidence="5">NS-1</strain>
    </source>
</reference>
<evidence type="ECO:0000256" key="1">
    <source>
        <dbReference type="ARBA" id="ARBA00005901"/>
    </source>
</evidence>
<proteinExistence type="inferred from homology"/>
<evidence type="ECO:0008006" key="7">
    <source>
        <dbReference type="Google" id="ProtNLM"/>
    </source>
</evidence>
<comment type="similarity">
    <text evidence="1">Belongs to the V-ATPase E subunit family.</text>
</comment>
<dbReference type="InterPro" id="IPR002842">
    <property type="entry name" value="ATPase_V1_Esu"/>
</dbReference>
<organism evidence="5 6">
    <name type="scientific">Iocasia fonsfrigidae</name>
    <dbReference type="NCBI Taxonomy" id="2682810"/>
    <lineage>
        <taxon>Bacteria</taxon>
        <taxon>Bacillati</taxon>
        <taxon>Bacillota</taxon>
        <taxon>Clostridia</taxon>
        <taxon>Halanaerobiales</taxon>
        <taxon>Halanaerobiaceae</taxon>
        <taxon>Iocasia</taxon>
    </lineage>
</organism>
<evidence type="ECO:0000256" key="3">
    <source>
        <dbReference type="ARBA" id="ARBA00023065"/>
    </source>
</evidence>
<evidence type="ECO:0000313" key="5">
    <source>
        <dbReference type="EMBL" id="QTL98107.1"/>
    </source>
</evidence>
<dbReference type="InterPro" id="IPR038495">
    <property type="entry name" value="ATPase_E_C"/>
</dbReference>
<evidence type="ECO:0000313" key="6">
    <source>
        <dbReference type="Proteomes" id="UP000665020"/>
    </source>
</evidence>
<evidence type="ECO:0000256" key="2">
    <source>
        <dbReference type="ARBA" id="ARBA00022448"/>
    </source>
</evidence>
<dbReference type="Gene3D" id="3.30.2320.30">
    <property type="entry name" value="ATP synthase, E subunit, C-terminal"/>
    <property type="match status" value="1"/>
</dbReference>
<keyword evidence="3" id="KW-0406">Ion transport</keyword>
<name>A0A8A7KGU3_9FIRM</name>
<dbReference type="GO" id="GO:0033178">
    <property type="term" value="C:proton-transporting two-sector ATPase complex, catalytic domain"/>
    <property type="evidence" value="ECO:0007669"/>
    <property type="project" value="InterPro"/>
</dbReference>
<keyword evidence="4" id="KW-0175">Coiled coil</keyword>
<evidence type="ECO:0000256" key="4">
    <source>
        <dbReference type="SAM" id="Coils"/>
    </source>
</evidence>
<accession>A0A8A7KGU3</accession>
<dbReference type="GO" id="GO:0046961">
    <property type="term" value="F:proton-transporting ATPase activity, rotational mechanism"/>
    <property type="evidence" value="ECO:0007669"/>
    <property type="project" value="InterPro"/>
</dbReference>
<feature type="coiled-coil region" evidence="4">
    <location>
        <begin position="32"/>
        <end position="59"/>
    </location>
</feature>
<dbReference type="SUPFAM" id="SSF160527">
    <property type="entry name" value="V-type ATPase subunit E-like"/>
    <property type="match status" value="1"/>
</dbReference>
<sequence length="211" mass="25076">MPMDIEKKVMAIRGEIIDEVEEKKERLLLQEKEKWDQEYKDFQDRLKLKEEEIELYYKQEAQKKREQIISRAILDRKKVYRNNIDQCIARFEKELGKQLQSFRSKKEYIEFLINSIKESIKLLEGSSFIINISKEDINLSENLIKRLAVELPDYHFTIKENQTAMSGGVIVKTSNGNEIVEYTFNSLIKNYQEKIALEIQENVFLQSKARS</sequence>
<dbReference type="AlphaFoldDB" id="A0A8A7KGU3"/>
<dbReference type="Proteomes" id="UP000665020">
    <property type="component" value="Chromosome"/>
</dbReference>
<gene>
    <name evidence="5" type="ORF">GM661_09020</name>
</gene>